<protein>
    <recommendedName>
        <fullName evidence="3">Phosphoglycerate mutase</fullName>
    </recommendedName>
</protein>
<dbReference type="AlphaFoldDB" id="A0A2G6PFI4"/>
<accession>A0A2G6PFI4</accession>
<dbReference type="Proteomes" id="UP000229278">
    <property type="component" value="Unassembled WGS sequence"/>
</dbReference>
<organism evidence="1 2">
    <name type="scientific">Candidatus Contendibacter odensensis</name>
    <dbReference type="NCBI Taxonomy" id="1400860"/>
    <lineage>
        <taxon>Bacteria</taxon>
        <taxon>Pseudomonadati</taxon>
        <taxon>Pseudomonadota</taxon>
        <taxon>Gammaproteobacteria</taxon>
        <taxon>Candidatus Competibacteraceae</taxon>
        <taxon>Candidatus Contendibacter</taxon>
    </lineage>
</organism>
<dbReference type="PIRSF" id="PIRSF015283">
    <property type="entry name" value="Regulatory_RpfE"/>
    <property type="match status" value="1"/>
</dbReference>
<evidence type="ECO:0000313" key="1">
    <source>
        <dbReference type="EMBL" id="PIE83308.1"/>
    </source>
</evidence>
<dbReference type="EMBL" id="PDTV01000005">
    <property type="protein sequence ID" value="PIE83308.1"/>
    <property type="molecule type" value="Genomic_DNA"/>
</dbReference>
<sequence length="344" mass="38206">MAATALHLMIPGLLDTWLDESGLNVHQRPDAPALEWLLAHADVDAVPASADAILFKLFGLDIPEDADLPVAAVTRLVDGGEADTGWWLRADPVHLRADQQGVFLVDACALAIEPAEVQALAAAFNHTFREDGLQLEALHPERWYLQLAADPGIRSYPLACVAGRDIRALLPYGTAKQLWHTRLTEIQMLFHTHPVNRIREEKGLPLLSGLWLWGGGVCPNHIHAPVSGVYAHDPLACGLARLVKMDINPVPDSAADWLSASDNNERDSLVVLEHTRRDPVEGDLDVWAAHIADLEQHWFVPCRQWVRSGALGTLRLYPGNGRCYTLTSAARWRFWRKRRSLLAY</sequence>
<name>A0A2G6PFI4_9GAMM</name>
<evidence type="ECO:0008006" key="3">
    <source>
        <dbReference type="Google" id="ProtNLM"/>
    </source>
</evidence>
<comment type="caution">
    <text evidence="1">The sequence shown here is derived from an EMBL/GenBank/DDBJ whole genome shotgun (WGS) entry which is preliminary data.</text>
</comment>
<proteinExistence type="predicted"/>
<reference evidence="1 2" key="1">
    <citation type="submission" date="2017-10" db="EMBL/GenBank/DDBJ databases">
        <title>Novel microbial diversity and functional potential in the marine mammal oral microbiome.</title>
        <authorList>
            <person name="Dudek N.K."/>
            <person name="Sun C.L."/>
            <person name="Burstein D."/>
            <person name="Kantor R.S."/>
            <person name="Aliaga Goltsman D.S."/>
            <person name="Bik E.M."/>
            <person name="Thomas B.C."/>
            <person name="Banfield J.F."/>
            <person name="Relman D.A."/>
        </authorList>
    </citation>
    <scope>NUCLEOTIDE SEQUENCE [LARGE SCALE GENOMIC DNA]</scope>
    <source>
        <strain evidence="1">DOLJORAL78_50_517</strain>
    </source>
</reference>
<dbReference type="InterPro" id="IPR016631">
    <property type="entry name" value="Regulatory_RpfE"/>
</dbReference>
<evidence type="ECO:0000313" key="2">
    <source>
        <dbReference type="Proteomes" id="UP000229278"/>
    </source>
</evidence>
<gene>
    <name evidence="1" type="ORF">CSA09_02220</name>
</gene>